<comment type="similarity">
    <text evidence="1">Belongs to the metallo-dependent hydrolases superfamily. TatD-type hydrolase family.</text>
</comment>
<evidence type="ECO:0000256" key="4">
    <source>
        <dbReference type="ARBA" id="ARBA00022801"/>
    </source>
</evidence>
<feature type="region of interest" description="Disordered" evidence="5">
    <location>
        <begin position="341"/>
        <end position="386"/>
    </location>
</feature>
<proteinExistence type="inferred from homology"/>
<reference evidence="6 7" key="1">
    <citation type="submission" date="2024-01" db="EMBL/GenBank/DDBJ databases">
        <authorList>
            <person name="Allen C."/>
            <person name="Tagirdzhanova G."/>
        </authorList>
    </citation>
    <scope>NUCLEOTIDE SEQUENCE [LARGE SCALE GENOMIC DNA]</scope>
    <source>
        <strain evidence="6 7">CBS 119000</strain>
    </source>
</reference>
<keyword evidence="4" id="KW-0378">Hydrolase</keyword>
<evidence type="ECO:0000256" key="1">
    <source>
        <dbReference type="ARBA" id="ARBA00009275"/>
    </source>
</evidence>
<dbReference type="Gene3D" id="3.20.20.140">
    <property type="entry name" value="Metal-dependent hydrolases"/>
    <property type="match status" value="1"/>
</dbReference>
<dbReference type="CDD" id="cd01310">
    <property type="entry name" value="TatD_DNAse"/>
    <property type="match status" value="1"/>
</dbReference>
<comment type="caution">
    <text evidence="6">The sequence shown here is derived from an EMBL/GenBank/DDBJ whole genome shotgun (WGS) entry which is preliminary data.</text>
</comment>
<evidence type="ECO:0000313" key="6">
    <source>
        <dbReference type="EMBL" id="CAK7266450.1"/>
    </source>
</evidence>
<sequence>MSSSAISASSSALLPASSEGSPSSSSYSPRYIDIGINLADPIFRGQYNGRKCHEDDLEAVVQRAHDVGCLKLIATGSSFRTARDALRLAEQFPGTVFATAGIHPCSSAIFERAPRGDRDADDCASDGEDSAQEHTPVCDPDPANPHIEGGVVNQAKSDEIIAELHRLAQTAPSKSLVAFGEIGLDYARLHYCSASTQRHAFAAQLKLAARLADDGRPLPLFLHSRDCHEDFVRLLKDQYGPRLEALPRGAVVHSFTGSITEAEELMELGLYLGVNGCSLRSKENCSVVKAIRLDRLLMESDGPWCEVRPTHEGWSYLVNAAEAARNKAELAEEAALAEAAEEARAAGTLPDGAESTSNGHQPRLSRKSLQNRDGGASAKNKKKPAVPARFISVKKDKWQKGAMVKGRNEPCNIEYIATIVAGIKGITVEEVCEAAWANTVKLFGPLE</sequence>
<dbReference type="PANTHER" id="PTHR10060">
    <property type="entry name" value="TATD FAMILY DEOXYRIBONUCLEASE"/>
    <property type="match status" value="1"/>
</dbReference>
<feature type="region of interest" description="Disordered" evidence="5">
    <location>
        <begin position="115"/>
        <end position="147"/>
    </location>
</feature>
<dbReference type="SUPFAM" id="SSF51556">
    <property type="entry name" value="Metallo-dependent hydrolases"/>
    <property type="match status" value="1"/>
</dbReference>
<dbReference type="InterPro" id="IPR001130">
    <property type="entry name" value="TatD-like"/>
</dbReference>
<keyword evidence="2" id="KW-0540">Nuclease</keyword>
<feature type="region of interest" description="Disordered" evidence="5">
    <location>
        <begin position="1"/>
        <end position="26"/>
    </location>
</feature>
<gene>
    <name evidence="6" type="ORF">SEPCBS119000_002035</name>
</gene>
<keyword evidence="3" id="KW-0479">Metal-binding</keyword>
<dbReference type="PANTHER" id="PTHR10060:SF15">
    <property type="entry name" value="DEOXYRIBONUCLEASE TATDN1"/>
    <property type="match status" value="1"/>
</dbReference>
<evidence type="ECO:0008006" key="8">
    <source>
        <dbReference type="Google" id="ProtNLM"/>
    </source>
</evidence>
<keyword evidence="7" id="KW-1185">Reference proteome</keyword>
<organism evidence="6 7">
    <name type="scientific">Sporothrix epigloea</name>
    <dbReference type="NCBI Taxonomy" id="1892477"/>
    <lineage>
        <taxon>Eukaryota</taxon>
        <taxon>Fungi</taxon>
        <taxon>Dikarya</taxon>
        <taxon>Ascomycota</taxon>
        <taxon>Pezizomycotina</taxon>
        <taxon>Sordariomycetes</taxon>
        <taxon>Sordariomycetidae</taxon>
        <taxon>Ophiostomatales</taxon>
        <taxon>Ophiostomataceae</taxon>
        <taxon>Sporothrix</taxon>
    </lineage>
</organism>
<evidence type="ECO:0000256" key="5">
    <source>
        <dbReference type="SAM" id="MobiDB-lite"/>
    </source>
</evidence>
<protein>
    <recommendedName>
        <fullName evidence="8">TatD DNase family protein</fullName>
    </recommendedName>
</protein>
<evidence type="ECO:0000256" key="2">
    <source>
        <dbReference type="ARBA" id="ARBA00022722"/>
    </source>
</evidence>
<accession>A0ABP0DE02</accession>
<dbReference type="InterPro" id="IPR032466">
    <property type="entry name" value="Metal_Hydrolase"/>
</dbReference>
<dbReference type="Pfam" id="PF01026">
    <property type="entry name" value="TatD_DNase"/>
    <property type="match status" value="1"/>
</dbReference>
<dbReference type="InterPro" id="IPR050891">
    <property type="entry name" value="TatD-type_Hydrolase"/>
</dbReference>
<evidence type="ECO:0000313" key="7">
    <source>
        <dbReference type="Proteomes" id="UP001642502"/>
    </source>
</evidence>
<feature type="compositionally biased region" description="Acidic residues" evidence="5">
    <location>
        <begin position="119"/>
        <end position="130"/>
    </location>
</feature>
<name>A0ABP0DE02_9PEZI</name>
<evidence type="ECO:0000256" key="3">
    <source>
        <dbReference type="ARBA" id="ARBA00022723"/>
    </source>
</evidence>
<dbReference type="EMBL" id="CAWUON010000018">
    <property type="protein sequence ID" value="CAK7266450.1"/>
    <property type="molecule type" value="Genomic_DNA"/>
</dbReference>
<dbReference type="Proteomes" id="UP001642502">
    <property type="component" value="Unassembled WGS sequence"/>
</dbReference>